<sequence length="86" mass="9811" precursor="true">MKKKMTLFIFILMFIYMTVAFFILGISTRIITAIIYTGEFYLSVSGTIKVVKMSVVAGIFISVGTFIFNRIDIYNARKKPPTEPDK</sequence>
<keyword evidence="1" id="KW-1133">Transmembrane helix</keyword>
<dbReference type="RefSeq" id="WP_013577496.1">
    <property type="nucleotide sequence ID" value="NC_015061.1"/>
</dbReference>
<protein>
    <submittedName>
        <fullName evidence="2">Uncharacterized protein</fullName>
    </submittedName>
</protein>
<dbReference type="OrthoDB" id="6506161at2"/>
<feature type="transmembrane region" description="Helical" evidence="1">
    <location>
        <begin position="7"/>
        <end position="38"/>
    </location>
</feature>
<dbReference type="KEGG" id="rah:Rahaq_4221"/>
<keyword evidence="1" id="KW-0812">Transmembrane</keyword>
<keyword evidence="1" id="KW-0472">Membrane</keyword>
<name>A0A0H3FFI4_RAHSY</name>
<dbReference type="AlphaFoldDB" id="A0A0H3FFI4"/>
<dbReference type="Proteomes" id="UP000007257">
    <property type="component" value="Chromosome"/>
</dbReference>
<dbReference type="eggNOG" id="ENOG502ZFI7">
    <property type="taxonomic scope" value="Bacteria"/>
</dbReference>
<organism evidence="2 3">
    <name type="scientific">Rahnella sp. (strain Y9602)</name>
    <dbReference type="NCBI Taxonomy" id="2703885"/>
    <lineage>
        <taxon>Bacteria</taxon>
        <taxon>Pseudomonadati</taxon>
        <taxon>Pseudomonadota</taxon>
        <taxon>Gammaproteobacteria</taxon>
        <taxon>Enterobacterales</taxon>
        <taxon>Yersiniaceae</taxon>
        <taxon>Rahnella</taxon>
    </lineage>
</organism>
<feature type="transmembrane region" description="Helical" evidence="1">
    <location>
        <begin position="50"/>
        <end position="69"/>
    </location>
</feature>
<evidence type="ECO:0000313" key="2">
    <source>
        <dbReference type="EMBL" id="ADW75809.1"/>
    </source>
</evidence>
<proteinExistence type="predicted"/>
<evidence type="ECO:0000256" key="1">
    <source>
        <dbReference type="SAM" id="Phobius"/>
    </source>
</evidence>
<evidence type="ECO:0000313" key="3">
    <source>
        <dbReference type="Proteomes" id="UP000007257"/>
    </source>
</evidence>
<dbReference type="EMBL" id="CP002505">
    <property type="protein sequence ID" value="ADW75809.1"/>
    <property type="molecule type" value="Genomic_DNA"/>
</dbReference>
<gene>
    <name evidence="2" type="ordered locus">Rahaq_4221</name>
</gene>
<reference evidence="3" key="1">
    <citation type="submission" date="2011-01" db="EMBL/GenBank/DDBJ databases">
        <title>Complete sequence of chromosome of Rahnella sp. Y9602.</title>
        <authorList>
            <consortium name="US DOE Joint Genome Institute"/>
            <person name="Lucas S."/>
            <person name="Copeland A."/>
            <person name="Lapidus A."/>
            <person name="Cheng J.-F."/>
            <person name="Goodwin L."/>
            <person name="Pitluck S."/>
            <person name="Lu M."/>
            <person name="Detter J.C."/>
            <person name="Han C."/>
            <person name="Tapia R."/>
            <person name="Land M."/>
            <person name="Hauser L."/>
            <person name="Kyrpides N."/>
            <person name="Ivanova N."/>
            <person name="Ovchinnikova G."/>
            <person name="Pagani I."/>
            <person name="Sobecky P.A."/>
            <person name="Martinez R.J."/>
            <person name="Woyke T."/>
        </authorList>
    </citation>
    <scope>NUCLEOTIDE SEQUENCE [LARGE SCALE GENOMIC DNA]</scope>
    <source>
        <strain evidence="3">Y9602</strain>
    </source>
</reference>
<reference evidence="2 3" key="2">
    <citation type="journal article" date="2012" name="J. Bacteriol.">
        <title>Complete Genome Sequence of Rahnella sp. Strain Y9602, a Gammaproteobacterium Isolate from Metal- and Radionuclide-Contaminated Soil.</title>
        <authorList>
            <person name="Martinez R.J."/>
            <person name="Bruce D."/>
            <person name="Detter C."/>
            <person name="Goodwin L.A."/>
            <person name="Han J."/>
            <person name="Han C.S."/>
            <person name="Held B."/>
            <person name="Land M.L."/>
            <person name="Mikhailova N."/>
            <person name="Nolan M."/>
            <person name="Pennacchio L."/>
            <person name="Pitluck S."/>
            <person name="Tapia R."/>
            <person name="Woyke T."/>
            <person name="Sobecky P.A."/>
        </authorList>
    </citation>
    <scope>NUCLEOTIDE SEQUENCE [LARGE SCALE GENOMIC DNA]</scope>
    <source>
        <strain evidence="2 3">Y9602</strain>
    </source>
</reference>
<accession>A0A0H3FFI4</accession>
<dbReference type="HOGENOM" id="CLU_170997_0_0_6"/>